<gene>
    <name evidence="2" type="ORF">N5A92_01345</name>
</gene>
<dbReference type="InterPro" id="IPR027417">
    <property type="entry name" value="P-loop_NTPase"/>
</dbReference>
<keyword evidence="3" id="KW-1185">Reference proteome</keyword>
<protein>
    <submittedName>
        <fullName evidence="2">Sulfotransferase</fullName>
    </submittedName>
</protein>
<evidence type="ECO:0000313" key="3">
    <source>
        <dbReference type="Proteomes" id="UP001320831"/>
    </source>
</evidence>
<name>A0ABT2LJ30_9HYPH</name>
<comment type="caution">
    <text evidence="2">The sequence shown here is derived from an EMBL/GenBank/DDBJ whole genome shotgun (WGS) entry which is preliminary data.</text>
</comment>
<dbReference type="RefSeq" id="WP_260900021.1">
    <property type="nucleotide sequence ID" value="NZ_JAOCZP010000001.1"/>
</dbReference>
<dbReference type="EMBL" id="JAOCZP010000001">
    <property type="protein sequence ID" value="MCT7373693.1"/>
    <property type="molecule type" value="Genomic_DNA"/>
</dbReference>
<dbReference type="SUPFAM" id="SSF52540">
    <property type="entry name" value="P-loop containing nucleoside triphosphate hydrolases"/>
    <property type="match status" value="1"/>
</dbReference>
<organism evidence="2 3">
    <name type="scientific">Chelativorans salis</name>
    <dbReference type="NCBI Taxonomy" id="2978478"/>
    <lineage>
        <taxon>Bacteria</taxon>
        <taxon>Pseudomonadati</taxon>
        <taxon>Pseudomonadota</taxon>
        <taxon>Alphaproteobacteria</taxon>
        <taxon>Hyphomicrobiales</taxon>
        <taxon>Phyllobacteriaceae</taxon>
        <taxon>Chelativorans</taxon>
    </lineage>
</organism>
<dbReference type="Proteomes" id="UP001320831">
    <property type="component" value="Unassembled WGS sequence"/>
</dbReference>
<accession>A0ABT2LJ30</accession>
<sequence>MTAVAHATKPQGKSPPPEIDPWTHRVGGLIERYPRFWIGLGDRETRLMEERIEKVSVDRPIYIAGLARSGSTILLELLARHPDTASHRYRDFPLVLTPWLWNWFVDRAGNQQREAAERAHRDRIKVTPESPEAFEEVIWMAFFQDLHDASTGIAFDKNAHHPRFETFYRDHIRKLLALRGASRYLSKGNYNVTRLGYLKKLFPDARFVVPIRDPVWHVASLMKQHRLFASWESEDQRVRAHMRRSGHFEFGLDRRPANVGDGQAAAEIAQLWDDGDEVAGWAAHWASVYGYVASQLEDPELAAATLVVRYEDLCNNPAATLAAILDHCALADDGLTEAARAMISAPTYYEPSFTEADRQAISDRTGAVARLFGYD</sequence>
<evidence type="ECO:0000256" key="1">
    <source>
        <dbReference type="SAM" id="MobiDB-lite"/>
    </source>
</evidence>
<proteinExistence type="predicted"/>
<reference evidence="2 3" key="1">
    <citation type="submission" date="2022-09" db="EMBL/GenBank/DDBJ databases">
        <title>Chelativorans salina sp. nov., a novel slightly halophilic bacterium isolated from a saline lake sediment enrichment.</title>
        <authorList>
            <person name="Gao L."/>
            <person name="Fang B.-Z."/>
            <person name="Li W.-J."/>
        </authorList>
    </citation>
    <scope>NUCLEOTIDE SEQUENCE [LARGE SCALE GENOMIC DNA]</scope>
    <source>
        <strain evidence="2 3">EGI FJ00035</strain>
    </source>
</reference>
<evidence type="ECO:0000313" key="2">
    <source>
        <dbReference type="EMBL" id="MCT7373693.1"/>
    </source>
</evidence>
<feature type="region of interest" description="Disordered" evidence="1">
    <location>
        <begin position="1"/>
        <end position="21"/>
    </location>
</feature>
<dbReference type="Pfam" id="PF13469">
    <property type="entry name" value="Sulfotransfer_3"/>
    <property type="match status" value="1"/>
</dbReference>
<dbReference type="Gene3D" id="3.40.50.300">
    <property type="entry name" value="P-loop containing nucleotide triphosphate hydrolases"/>
    <property type="match status" value="1"/>
</dbReference>